<evidence type="ECO:0008006" key="6">
    <source>
        <dbReference type="Google" id="ProtNLM"/>
    </source>
</evidence>
<feature type="binding site" evidence="3">
    <location>
        <begin position="7"/>
        <end position="14"/>
    </location>
    <ligand>
        <name>substrate</name>
    </ligand>
</feature>
<dbReference type="GO" id="GO:0004331">
    <property type="term" value="F:fructose-2,6-bisphosphate 2-phosphatase activity"/>
    <property type="evidence" value="ECO:0007669"/>
    <property type="project" value="TreeGrafter"/>
</dbReference>
<dbReference type="PANTHER" id="PTHR46517">
    <property type="entry name" value="FRUCTOSE-2,6-BISPHOSPHATASE TIGAR"/>
    <property type="match status" value="1"/>
</dbReference>
<protein>
    <recommendedName>
        <fullName evidence="6">Phosphoglycerate mutase family protein</fullName>
    </recommendedName>
</protein>
<dbReference type="InterPro" id="IPR001345">
    <property type="entry name" value="PG/BPGM_mutase_AS"/>
</dbReference>
<dbReference type="Pfam" id="PF00300">
    <property type="entry name" value="His_Phos_1"/>
    <property type="match status" value="1"/>
</dbReference>
<dbReference type="InterPro" id="IPR013078">
    <property type="entry name" value="His_Pase_superF_clade-1"/>
</dbReference>
<evidence type="ECO:0000256" key="2">
    <source>
        <dbReference type="PIRSR" id="PIRSR613078-1"/>
    </source>
</evidence>
<gene>
    <name evidence="4" type="ORF">HMPREF0428_01185</name>
</gene>
<dbReference type="InterPro" id="IPR051695">
    <property type="entry name" value="Phosphoglycerate_Mutase"/>
</dbReference>
<dbReference type="PANTHER" id="PTHR46517:SF1">
    <property type="entry name" value="FRUCTOSE-2,6-BISPHOSPHATASE TIGAR"/>
    <property type="match status" value="1"/>
</dbReference>
<dbReference type="SMART" id="SM00855">
    <property type="entry name" value="PGAM"/>
    <property type="match status" value="1"/>
</dbReference>
<reference evidence="4 5" key="1">
    <citation type="submission" date="2011-03" db="EMBL/GenBank/DDBJ databases">
        <title>The Genome Sequence of Gemella haemolysans M341.</title>
        <authorList>
            <consortium name="The Broad Institute Genome Sequencing Platform"/>
            <consortium name="The Broad Institute Genome Sequencing Center for Infectious Disease"/>
            <person name="Earl A."/>
            <person name="Ward D."/>
            <person name="Feldgarden M."/>
            <person name="Gevers D."/>
            <person name="Sibley C.D."/>
            <person name="Field T.R."/>
            <person name="Grinwis M."/>
            <person name="Eshaghurshan C.S."/>
            <person name="Surette M.G."/>
            <person name="Young S.K."/>
            <person name="Zeng Q."/>
            <person name="Gargeya S."/>
            <person name="Fitzgerald M."/>
            <person name="Haas B."/>
            <person name="Abouelleil A."/>
            <person name="Alvarado L."/>
            <person name="Arachchi H.M."/>
            <person name="Berlin A."/>
            <person name="Brown A."/>
            <person name="Chapman S.B."/>
            <person name="Chen Z."/>
            <person name="Dunbar C."/>
            <person name="Freedman E."/>
            <person name="Gearin G."/>
            <person name="Gellesch M."/>
            <person name="Goldberg J."/>
            <person name="Griggs A."/>
            <person name="Gujja S."/>
            <person name="Heilman E.R."/>
            <person name="Heiman D."/>
            <person name="Howarth C."/>
            <person name="Larson L."/>
            <person name="Lui A."/>
            <person name="MacDonald P.J.P."/>
            <person name="Mehta T."/>
            <person name="Montmayeur A."/>
            <person name="Murphy C."/>
            <person name="Neiman D."/>
            <person name="Pearson M."/>
            <person name="Priest M."/>
            <person name="Roberts A."/>
            <person name="Saif S."/>
            <person name="Shea T."/>
            <person name="Shenoy N."/>
            <person name="Sisk P."/>
            <person name="Stolte C."/>
            <person name="Sykes S."/>
            <person name="White J."/>
            <person name="Yandava C."/>
            <person name="Wortman J."/>
            <person name="Nusbaum C."/>
            <person name="Birren B."/>
        </authorList>
    </citation>
    <scope>NUCLEOTIDE SEQUENCE [LARGE SCALE GENOMIC DNA]</scope>
    <source>
        <strain evidence="4 5">M341</strain>
    </source>
</reference>
<evidence type="ECO:0000256" key="1">
    <source>
        <dbReference type="ARBA" id="ARBA00022801"/>
    </source>
</evidence>
<name>A0AA87AZN6_9BACL</name>
<comment type="caution">
    <text evidence="4">The sequence shown here is derived from an EMBL/GenBank/DDBJ whole genome shotgun (WGS) entry which is preliminary data.</text>
</comment>
<dbReference type="SUPFAM" id="SSF53254">
    <property type="entry name" value="Phosphoglycerate mutase-like"/>
    <property type="match status" value="1"/>
</dbReference>
<evidence type="ECO:0000313" key="4">
    <source>
        <dbReference type="EMBL" id="EGF88070.1"/>
    </source>
</evidence>
<evidence type="ECO:0000313" key="5">
    <source>
        <dbReference type="Proteomes" id="UP000004773"/>
    </source>
</evidence>
<proteinExistence type="predicted"/>
<feature type="active site" description="Tele-phosphohistidine intermediate" evidence="2">
    <location>
        <position position="8"/>
    </location>
</feature>
<dbReference type="PIRSF" id="PIRSF000709">
    <property type="entry name" value="6PFK_2-Ptase"/>
    <property type="match status" value="1"/>
</dbReference>
<dbReference type="GO" id="GO:0005829">
    <property type="term" value="C:cytosol"/>
    <property type="evidence" value="ECO:0007669"/>
    <property type="project" value="TreeGrafter"/>
</dbReference>
<dbReference type="PROSITE" id="PS00175">
    <property type="entry name" value="PG_MUTASE"/>
    <property type="match status" value="1"/>
</dbReference>
<feature type="active site" description="Proton donor/acceptor" evidence="2">
    <location>
        <position position="87"/>
    </location>
</feature>
<organism evidence="4 5">
    <name type="scientific">Gemella haemolysans M341</name>
    <dbReference type="NCBI Taxonomy" id="562981"/>
    <lineage>
        <taxon>Bacteria</taxon>
        <taxon>Bacillati</taxon>
        <taxon>Bacillota</taxon>
        <taxon>Bacilli</taxon>
        <taxon>Bacillales</taxon>
        <taxon>Gemellaceae</taxon>
        <taxon>Gemella</taxon>
    </lineage>
</organism>
<dbReference type="GO" id="GO:0043456">
    <property type="term" value="P:regulation of pentose-phosphate shunt"/>
    <property type="evidence" value="ECO:0007669"/>
    <property type="project" value="TreeGrafter"/>
</dbReference>
<dbReference type="Gene3D" id="3.40.50.1240">
    <property type="entry name" value="Phosphoglycerate mutase-like"/>
    <property type="match status" value="1"/>
</dbReference>
<accession>A0AA87AZN6</accession>
<dbReference type="EMBL" id="ACRO01000020">
    <property type="protein sequence ID" value="EGF88070.1"/>
    <property type="molecule type" value="Genomic_DNA"/>
</dbReference>
<keyword evidence="1" id="KW-0378">Hydrolase</keyword>
<dbReference type="CDD" id="cd07067">
    <property type="entry name" value="HP_PGM_like"/>
    <property type="match status" value="1"/>
</dbReference>
<dbReference type="RefSeq" id="WP_003147298.1">
    <property type="nucleotide sequence ID" value="NZ_GL883583.1"/>
</dbReference>
<feature type="binding site" evidence="3">
    <location>
        <position position="57"/>
    </location>
    <ligand>
        <name>substrate</name>
    </ligand>
</feature>
<dbReference type="AlphaFoldDB" id="A0AA87AZN6"/>
<dbReference type="GO" id="GO:0045820">
    <property type="term" value="P:negative regulation of glycolytic process"/>
    <property type="evidence" value="ECO:0007669"/>
    <property type="project" value="TreeGrafter"/>
</dbReference>
<dbReference type="InterPro" id="IPR029033">
    <property type="entry name" value="His_PPase_superfam"/>
</dbReference>
<sequence length="188" mass="21715">MKILLVRHGETDYNKNKLIQGHSDIELNETGRGQARNAGQKLTEYDIDFAFSSPLKRAVKTARLMLDNSNNEINIDKEITEDARLIEKFFGVFEESTFDEYFSALEAQSGLESIEKDEDVYERASSFFNEKYLNHKDETILVVCHGAFIRIFLRTLGLYPESNMLINNTALNVLHYDGKDYILEKFNI</sequence>
<dbReference type="Proteomes" id="UP000004773">
    <property type="component" value="Unassembled WGS sequence"/>
</dbReference>
<evidence type="ECO:0000256" key="3">
    <source>
        <dbReference type="PIRSR" id="PIRSR613078-2"/>
    </source>
</evidence>